<evidence type="ECO:0000259" key="2">
    <source>
        <dbReference type="Pfam" id="PF00135"/>
    </source>
</evidence>
<dbReference type="AlphaFoldDB" id="A0A0A7EQK7"/>
<dbReference type="Pfam" id="PF00135">
    <property type="entry name" value="COesterase"/>
    <property type="match status" value="1"/>
</dbReference>
<feature type="non-terminal residue" evidence="3">
    <location>
        <position position="1"/>
    </location>
</feature>
<proteinExistence type="evidence at transcript level"/>
<keyword evidence="1" id="KW-0325">Glycoprotein</keyword>
<feature type="domain" description="Carboxylesterase type B" evidence="2">
    <location>
        <begin position="39"/>
        <end position="129"/>
    </location>
</feature>
<dbReference type="InterPro" id="IPR002018">
    <property type="entry name" value="CarbesteraseB"/>
</dbReference>
<dbReference type="OrthoDB" id="408631at2759"/>
<dbReference type="EMBL" id="KM220545">
    <property type="protein sequence ID" value="AIY68336.1"/>
    <property type="molecule type" value="mRNA"/>
</dbReference>
<reference evidence="3" key="1">
    <citation type="submission" date="2014-07" db="EMBL/GenBank/DDBJ databases">
        <title>Identification of esterase genes and their expression profiles in several pesticides treated Colorado potato beetle, Leptinotarsa decemlineata.</title>
        <authorList>
            <person name="Lv F."/>
            <person name="Fu K."/>
        </authorList>
    </citation>
    <scope>NUCLEOTIDE SEQUENCE</scope>
</reference>
<dbReference type="InterPro" id="IPR029058">
    <property type="entry name" value="AB_hydrolase_fold"/>
</dbReference>
<evidence type="ECO:0000313" key="3">
    <source>
        <dbReference type="EMBL" id="AIY68336.1"/>
    </source>
</evidence>
<accession>A0A0A7EQK7</accession>
<name>A0A0A7EQK7_LEPDE</name>
<dbReference type="SUPFAM" id="SSF53474">
    <property type="entry name" value="alpha/beta-Hydrolases"/>
    <property type="match status" value="1"/>
</dbReference>
<protein>
    <submittedName>
        <fullName evidence="3">Esterase</fullName>
    </submittedName>
</protein>
<evidence type="ECO:0000256" key="1">
    <source>
        <dbReference type="ARBA" id="ARBA00023180"/>
    </source>
</evidence>
<feature type="non-terminal residue" evidence="3">
    <location>
        <position position="130"/>
    </location>
</feature>
<organism evidence="3">
    <name type="scientific">Leptinotarsa decemlineata</name>
    <name type="common">Colorado potato beetle</name>
    <name type="synonym">Doryphora decemlineata</name>
    <dbReference type="NCBI Taxonomy" id="7539"/>
    <lineage>
        <taxon>Eukaryota</taxon>
        <taxon>Metazoa</taxon>
        <taxon>Ecdysozoa</taxon>
        <taxon>Arthropoda</taxon>
        <taxon>Hexapoda</taxon>
        <taxon>Insecta</taxon>
        <taxon>Pterygota</taxon>
        <taxon>Neoptera</taxon>
        <taxon>Endopterygota</taxon>
        <taxon>Coleoptera</taxon>
        <taxon>Polyphaga</taxon>
        <taxon>Cucujiformia</taxon>
        <taxon>Chrysomeloidea</taxon>
        <taxon>Chrysomelidae</taxon>
        <taxon>Chrysomelinae</taxon>
        <taxon>Doryphorini</taxon>
        <taxon>Leptinotarsa</taxon>
    </lineage>
</organism>
<sequence>KQVLELDSLINLTTTSTEYLKSLLTGQISGDIPPVNNTESSCNYNLDHVTDAVMFFYGPTRPIKDVETFRNILMNFVTERNFAASTFLLASYMSKAQPTYVYRFDIKPSTPAAVSYLPDWVSVPHLFDLI</sequence>
<dbReference type="Gene3D" id="3.40.50.1820">
    <property type="entry name" value="alpha/beta hydrolase"/>
    <property type="match status" value="1"/>
</dbReference>